<dbReference type="GO" id="GO:0016052">
    <property type="term" value="P:carbohydrate catabolic process"/>
    <property type="evidence" value="ECO:0007669"/>
    <property type="project" value="TreeGrafter"/>
</dbReference>
<organism evidence="8">
    <name type="scientific">hydrothermal vent metagenome</name>
    <dbReference type="NCBI Taxonomy" id="652676"/>
    <lineage>
        <taxon>unclassified sequences</taxon>
        <taxon>metagenomes</taxon>
        <taxon>ecological metagenomes</taxon>
    </lineage>
</organism>
<dbReference type="Pfam" id="PF01791">
    <property type="entry name" value="DeoC"/>
    <property type="match status" value="1"/>
</dbReference>
<dbReference type="AlphaFoldDB" id="A0A3B0RCH5"/>
<reference evidence="8" key="1">
    <citation type="submission" date="2018-06" db="EMBL/GenBank/DDBJ databases">
        <authorList>
            <person name="Zhirakovskaya E."/>
        </authorList>
    </citation>
    <scope>NUCLEOTIDE SEQUENCE</scope>
</reference>
<accession>A0A3B0RCH5</accession>
<keyword evidence="3" id="KW-0963">Cytoplasm</keyword>
<dbReference type="EMBL" id="UOEA01000014">
    <property type="protein sequence ID" value="VAV82353.1"/>
    <property type="molecule type" value="Genomic_DNA"/>
</dbReference>
<evidence type="ECO:0000256" key="3">
    <source>
        <dbReference type="ARBA" id="ARBA00022490"/>
    </source>
</evidence>
<dbReference type="GO" id="GO:0005737">
    <property type="term" value="C:cytoplasm"/>
    <property type="evidence" value="ECO:0007669"/>
    <property type="project" value="InterPro"/>
</dbReference>
<dbReference type="InterPro" id="IPR002915">
    <property type="entry name" value="DeoC/FbaB/LacD_aldolase"/>
</dbReference>
<keyword evidence="4 8" id="KW-0456">Lyase</keyword>
<evidence type="ECO:0000256" key="5">
    <source>
        <dbReference type="ARBA" id="ARBA00023270"/>
    </source>
</evidence>
<evidence type="ECO:0000256" key="4">
    <source>
        <dbReference type="ARBA" id="ARBA00023239"/>
    </source>
</evidence>
<dbReference type="CDD" id="cd00959">
    <property type="entry name" value="DeoC"/>
    <property type="match status" value="1"/>
</dbReference>
<comment type="catalytic activity">
    <reaction evidence="7">
        <text>2-deoxy-D-ribose 5-phosphate = D-glyceraldehyde 3-phosphate + acetaldehyde</text>
        <dbReference type="Rhea" id="RHEA:12821"/>
        <dbReference type="ChEBI" id="CHEBI:15343"/>
        <dbReference type="ChEBI" id="CHEBI:59776"/>
        <dbReference type="ChEBI" id="CHEBI:62877"/>
        <dbReference type="EC" id="4.1.2.4"/>
    </reaction>
</comment>
<name>A0A3B0RCH5_9ZZZZ</name>
<dbReference type="HAMAP" id="MF_00114">
    <property type="entry name" value="DeoC_type1"/>
    <property type="match status" value="1"/>
</dbReference>
<dbReference type="GO" id="GO:0009264">
    <property type="term" value="P:deoxyribonucleotide catabolic process"/>
    <property type="evidence" value="ECO:0007669"/>
    <property type="project" value="InterPro"/>
</dbReference>
<dbReference type="FunFam" id="3.20.20.70:FF:000044">
    <property type="entry name" value="Deoxyribose-phosphate aldolase"/>
    <property type="match status" value="1"/>
</dbReference>
<dbReference type="SMART" id="SM01133">
    <property type="entry name" value="DeoC"/>
    <property type="match status" value="1"/>
</dbReference>
<comment type="similarity">
    <text evidence="1">Belongs to the DeoC/FbaB aldolase family. DeoC type 1 subfamily.</text>
</comment>
<dbReference type="EC" id="4.1.2.4" evidence="2"/>
<dbReference type="InterPro" id="IPR028581">
    <property type="entry name" value="DeoC_typeI"/>
</dbReference>
<dbReference type="PANTHER" id="PTHR10889">
    <property type="entry name" value="DEOXYRIBOSE-PHOSPHATE ALDOLASE"/>
    <property type="match status" value="1"/>
</dbReference>
<dbReference type="PANTHER" id="PTHR10889:SF1">
    <property type="entry name" value="DEOXYRIBOSE-PHOSPHATE ALDOLASE"/>
    <property type="match status" value="1"/>
</dbReference>
<dbReference type="GO" id="GO:0004139">
    <property type="term" value="F:deoxyribose-phosphate aldolase activity"/>
    <property type="evidence" value="ECO:0007669"/>
    <property type="project" value="UniProtKB-EC"/>
</dbReference>
<gene>
    <name evidence="8" type="ORF">MNBD_DELTA01-66</name>
</gene>
<evidence type="ECO:0000256" key="1">
    <source>
        <dbReference type="ARBA" id="ARBA00010936"/>
    </source>
</evidence>
<protein>
    <recommendedName>
        <fullName evidence="2">deoxyribose-phosphate aldolase</fullName>
        <ecNumber evidence="2">4.1.2.4</ecNumber>
    </recommendedName>
    <alternativeName>
        <fullName evidence="6">2-deoxy-D-ribose 5-phosphate aldolase</fullName>
    </alternativeName>
</protein>
<keyword evidence="5" id="KW-0704">Schiff base</keyword>
<dbReference type="InterPro" id="IPR011343">
    <property type="entry name" value="DeoC"/>
</dbReference>
<dbReference type="PIRSF" id="PIRSF001357">
    <property type="entry name" value="DeoC"/>
    <property type="match status" value="1"/>
</dbReference>
<dbReference type="InterPro" id="IPR013785">
    <property type="entry name" value="Aldolase_TIM"/>
</dbReference>
<evidence type="ECO:0000256" key="6">
    <source>
        <dbReference type="ARBA" id="ARBA00032755"/>
    </source>
</evidence>
<evidence type="ECO:0000313" key="8">
    <source>
        <dbReference type="EMBL" id="VAV82353.1"/>
    </source>
</evidence>
<proteinExistence type="inferred from homology"/>
<dbReference type="Gene3D" id="3.20.20.70">
    <property type="entry name" value="Aldolase class I"/>
    <property type="match status" value="1"/>
</dbReference>
<evidence type="ECO:0000256" key="2">
    <source>
        <dbReference type="ARBA" id="ARBA00012515"/>
    </source>
</evidence>
<sequence length="233" mass="25519">MTHDELAKHIDISLLKPDITRKEIEEKIDAALQYPFASVCVPPSHVAFAVKIIDGRPLKVTTVIGFPFGYQTKETKIAEAKQAVSEGAAELDLVMNISLFKSGEVSMVKEEIREVTEIVPVALIKVIIECAYLDYKEKTYALEMAIDGGARFIKTSTGYGPGVATPEDVKLLKEFAGDRIKIKTAGGINDLDAALELIEAGTDRIGTSAGIKMVEELKEREFTTTKEEPTEQT</sequence>
<dbReference type="SUPFAM" id="SSF51569">
    <property type="entry name" value="Aldolase"/>
    <property type="match status" value="1"/>
</dbReference>
<dbReference type="NCBIfam" id="TIGR00126">
    <property type="entry name" value="deoC"/>
    <property type="match status" value="1"/>
</dbReference>
<evidence type="ECO:0000256" key="7">
    <source>
        <dbReference type="ARBA" id="ARBA00048791"/>
    </source>
</evidence>